<dbReference type="CDD" id="cd00028">
    <property type="entry name" value="B_lectin"/>
    <property type="match status" value="2"/>
</dbReference>
<dbReference type="InterPro" id="IPR008271">
    <property type="entry name" value="Ser/Thr_kinase_AS"/>
</dbReference>
<keyword evidence="14" id="KW-1015">Disulfide bond</keyword>
<feature type="signal peptide" evidence="22">
    <location>
        <begin position="1"/>
        <end position="22"/>
    </location>
</feature>
<dbReference type="Gene3D" id="3.30.200.20">
    <property type="entry name" value="Phosphorylase Kinase, domain 1"/>
    <property type="match status" value="2"/>
</dbReference>
<dbReference type="PROSITE" id="PS00108">
    <property type="entry name" value="PROTEIN_KINASE_ST"/>
    <property type="match status" value="1"/>
</dbReference>
<evidence type="ECO:0000256" key="6">
    <source>
        <dbReference type="ARBA" id="ARBA00022692"/>
    </source>
</evidence>
<accession>A0A8J5YZP2</accession>
<feature type="transmembrane region" description="Helical" evidence="21">
    <location>
        <begin position="1256"/>
        <end position="1279"/>
    </location>
</feature>
<feature type="chain" id="PRO_5035154023" description="non-specific serine/threonine protein kinase" evidence="22">
    <location>
        <begin position="23"/>
        <end position="1637"/>
    </location>
</feature>
<dbReference type="OrthoDB" id="1933550at2759"/>
<feature type="domain" description="EGF-like" evidence="24">
    <location>
        <begin position="283"/>
        <end position="321"/>
    </location>
</feature>
<evidence type="ECO:0000256" key="11">
    <source>
        <dbReference type="ARBA" id="ARBA00022840"/>
    </source>
</evidence>
<dbReference type="CDD" id="cd14066">
    <property type="entry name" value="STKc_IRAK"/>
    <property type="match status" value="1"/>
</dbReference>
<evidence type="ECO:0000256" key="4">
    <source>
        <dbReference type="ARBA" id="ARBA00022527"/>
    </source>
</evidence>
<dbReference type="FunFam" id="3.30.200.20:FF:000330">
    <property type="entry name" value="G-type lectin S-receptor-like serine/threonine-protein kinase At4g03230"/>
    <property type="match status" value="2"/>
</dbReference>
<feature type="domain" description="Apple" evidence="26">
    <location>
        <begin position="1162"/>
        <end position="1238"/>
    </location>
</feature>
<keyword evidence="3" id="KW-1003">Cell membrane</keyword>
<evidence type="ECO:0000256" key="9">
    <source>
        <dbReference type="ARBA" id="ARBA00022741"/>
    </source>
</evidence>
<dbReference type="InterPro" id="IPR003609">
    <property type="entry name" value="Pan_app"/>
</dbReference>
<comment type="caution">
    <text evidence="19">Lacks conserved residue(s) required for the propagation of feature annotation.</text>
</comment>
<dbReference type="Pfam" id="PF00954">
    <property type="entry name" value="S_locus_glycop"/>
    <property type="match status" value="2"/>
</dbReference>
<evidence type="ECO:0000256" key="1">
    <source>
        <dbReference type="ARBA" id="ARBA00004251"/>
    </source>
</evidence>
<dbReference type="InterPro" id="IPR000719">
    <property type="entry name" value="Prot_kinase_dom"/>
</dbReference>
<reference evidence="27 28" key="1">
    <citation type="journal article" date="2021" name="bioRxiv">
        <title>The Gossypium anomalum genome as a resource for cotton improvement and evolutionary analysis of hybrid incompatibility.</title>
        <authorList>
            <person name="Grover C.E."/>
            <person name="Yuan D."/>
            <person name="Arick M.A."/>
            <person name="Miller E.R."/>
            <person name="Hu G."/>
            <person name="Peterson D.G."/>
            <person name="Wendel J.F."/>
            <person name="Udall J.A."/>
        </authorList>
    </citation>
    <scope>NUCLEOTIDE SEQUENCE [LARGE SCALE GENOMIC DNA]</scope>
    <source>
        <strain evidence="27">JFW-Udall</strain>
        <tissue evidence="27">Leaf</tissue>
    </source>
</reference>
<keyword evidence="5" id="KW-0808">Transferase</keyword>
<keyword evidence="11 20" id="KW-0067">ATP-binding</keyword>
<dbReference type="PANTHER" id="PTHR27002:SF1095">
    <property type="entry name" value="G-TYPE LECTIN S-RECEPTOR-LIKE SERINE_THREONINE-PROTEIN KINASE RKS1"/>
    <property type="match status" value="1"/>
</dbReference>
<feature type="transmembrane region" description="Helical" evidence="21">
    <location>
        <begin position="855"/>
        <end position="872"/>
    </location>
</feature>
<evidence type="ECO:0000256" key="15">
    <source>
        <dbReference type="ARBA" id="ARBA00023170"/>
    </source>
</evidence>
<evidence type="ECO:0000256" key="19">
    <source>
        <dbReference type="PROSITE-ProRule" id="PRU00076"/>
    </source>
</evidence>
<evidence type="ECO:0000256" key="10">
    <source>
        <dbReference type="ARBA" id="ARBA00022777"/>
    </source>
</evidence>
<keyword evidence="7 22" id="KW-0732">Signal</keyword>
<organism evidence="27 28">
    <name type="scientific">Gossypium anomalum</name>
    <dbReference type="NCBI Taxonomy" id="47600"/>
    <lineage>
        <taxon>Eukaryota</taxon>
        <taxon>Viridiplantae</taxon>
        <taxon>Streptophyta</taxon>
        <taxon>Embryophyta</taxon>
        <taxon>Tracheophyta</taxon>
        <taxon>Spermatophyta</taxon>
        <taxon>Magnoliopsida</taxon>
        <taxon>eudicotyledons</taxon>
        <taxon>Gunneridae</taxon>
        <taxon>Pentapetalae</taxon>
        <taxon>rosids</taxon>
        <taxon>malvids</taxon>
        <taxon>Malvales</taxon>
        <taxon>Malvaceae</taxon>
        <taxon>Malvoideae</taxon>
        <taxon>Gossypium</taxon>
    </lineage>
</organism>
<dbReference type="Proteomes" id="UP000701853">
    <property type="component" value="Chromosome 6"/>
</dbReference>
<evidence type="ECO:0000259" key="24">
    <source>
        <dbReference type="PROSITE" id="PS50026"/>
    </source>
</evidence>
<feature type="binding site" evidence="20">
    <location>
        <position position="549"/>
    </location>
    <ligand>
        <name>ATP</name>
        <dbReference type="ChEBI" id="CHEBI:30616"/>
    </ligand>
</feature>
<keyword evidence="15" id="KW-0675">Receptor</keyword>
<evidence type="ECO:0000256" key="8">
    <source>
        <dbReference type="ARBA" id="ARBA00022734"/>
    </source>
</evidence>
<dbReference type="GO" id="GO:0005886">
    <property type="term" value="C:plasma membrane"/>
    <property type="evidence" value="ECO:0007669"/>
    <property type="project" value="UniProtKB-SubCell"/>
</dbReference>
<keyword evidence="9 20" id="KW-0547">Nucleotide-binding</keyword>
<dbReference type="CDD" id="cd01098">
    <property type="entry name" value="PAN_AP_plant"/>
    <property type="match status" value="2"/>
</dbReference>
<name>A0A8J5YZP2_9ROSI</name>
<comment type="caution">
    <text evidence="27">The sequence shown here is derived from an EMBL/GenBank/DDBJ whole genome shotgun (WGS) entry which is preliminary data.</text>
</comment>
<keyword evidence="8" id="KW-0430">Lectin</keyword>
<dbReference type="SMART" id="SM00108">
    <property type="entry name" value="B_lectin"/>
    <property type="match status" value="2"/>
</dbReference>
<dbReference type="PROSITE" id="PS50011">
    <property type="entry name" value="PROTEIN_KINASE_DOM"/>
    <property type="match status" value="2"/>
</dbReference>
<evidence type="ECO:0000259" key="26">
    <source>
        <dbReference type="PROSITE" id="PS50948"/>
    </source>
</evidence>
<dbReference type="Pfam" id="PF08276">
    <property type="entry name" value="PAN_2"/>
    <property type="match status" value="2"/>
</dbReference>
<dbReference type="Gene3D" id="2.90.10.10">
    <property type="entry name" value="Bulb-type lectin domain"/>
    <property type="match status" value="2"/>
</dbReference>
<dbReference type="GO" id="GO:0030246">
    <property type="term" value="F:carbohydrate binding"/>
    <property type="evidence" value="ECO:0007669"/>
    <property type="project" value="UniProtKB-KW"/>
</dbReference>
<dbReference type="InterPro" id="IPR017441">
    <property type="entry name" value="Protein_kinase_ATP_BS"/>
</dbReference>
<evidence type="ECO:0000256" key="3">
    <source>
        <dbReference type="ARBA" id="ARBA00022475"/>
    </source>
</evidence>
<dbReference type="Pfam" id="PF11883">
    <property type="entry name" value="DUF3403"/>
    <property type="match status" value="2"/>
</dbReference>
<feature type="domain" description="Bulb-type lectin" evidence="25">
    <location>
        <begin position="23"/>
        <end position="146"/>
    </location>
</feature>
<evidence type="ECO:0000256" key="2">
    <source>
        <dbReference type="ARBA" id="ARBA00012513"/>
    </source>
</evidence>
<evidence type="ECO:0000256" key="21">
    <source>
        <dbReference type="SAM" id="Phobius"/>
    </source>
</evidence>
<dbReference type="InterPro" id="IPR000742">
    <property type="entry name" value="EGF"/>
</dbReference>
<dbReference type="GO" id="GO:0005524">
    <property type="term" value="F:ATP binding"/>
    <property type="evidence" value="ECO:0007669"/>
    <property type="project" value="UniProtKB-UniRule"/>
</dbReference>
<dbReference type="FunFam" id="1.10.510.10:FF:000467">
    <property type="entry name" value="Liguleless narrow1"/>
    <property type="match status" value="1"/>
</dbReference>
<evidence type="ECO:0000256" key="7">
    <source>
        <dbReference type="ARBA" id="ARBA00022729"/>
    </source>
</evidence>
<evidence type="ECO:0000313" key="28">
    <source>
        <dbReference type="Proteomes" id="UP000701853"/>
    </source>
</evidence>
<dbReference type="InterPro" id="IPR000858">
    <property type="entry name" value="S_locus_glycoprot_dom"/>
</dbReference>
<comment type="subcellular location">
    <subcellularLocation>
        <location evidence="1">Cell membrane</location>
        <topology evidence="1">Single-pass type I membrane protein</topology>
    </subcellularLocation>
</comment>
<dbReference type="InterPro" id="IPR001480">
    <property type="entry name" value="Bulb-type_lectin_dom"/>
</dbReference>
<dbReference type="InterPro" id="IPR001245">
    <property type="entry name" value="Ser-Thr/Tyr_kinase_cat_dom"/>
</dbReference>
<evidence type="ECO:0000256" key="16">
    <source>
        <dbReference type="ARBA" id="ARBA00023180"/>
    </source>
</evidence>
<dbReference type="PROSITE" id="PS00107">
    <property type="entry name" value="PROTEIN_KINASE_ATP"/>
    <property type="match status" value="1"/>
</dbReference>
<dbReference type="Pfam" id="PF07714">
    <property type="entry name" value="PK_Tyr_Ser-Thr"/>
    <property type="match status" value="2"/>
</dbReference>
<keyword evidence="12 21" id="KW-1133">Transmembrane helix</keyword>
<keyword evidence="4" id="KW-0723">Serine/threonine-protein kinase</keyword>
<keyword evidence="28" id="KW-1185">Reference proteome</keyword>
<dbReference type="SUPFAM" id="SSF56112">
    <property type="entry name" value="Protein kinase-like (PK-like)"/>
    <property type="match status" value="2"/>
</dbReference>
<evidence type="ECO:0000256" key="22">
    <source>
        <dbReference type="SAM" id="SignalP"/>
    </source>
</evidence>
<dbReference type="FunFam" id="1.10.510.10:FF:000060">
    <property type="entry name" value="G-type lectin S-receptor-like serine/threonine-protein kinase"/>
    <property type="match status" value="1"/>
</dbReference>
<dbReference type="GO" id="GO:0048544">
    <property type="term" value="P:recognition of pollen"/>
    <property type="evidence" value="ECO:0007669"/>
    <property type="project" value="InterPro"/>
</dbReference>
<evidence type="ECO:0000256" key="5">
    <source>
        <dbReference type="ARBA" id="ARBA00022679"/>
    </source>
</evidence>
<dbReference type="EC" id="2.7.11.1" evidence="2"/>
<evidence type="ECO:0000256" key="18">
    <source>
        <dbReference type="ARBA" id="ARBA00048679"/>
    </source>
</evidence>
<comment type="catalytic activity">
    <reaction evidence="18">
        <text>L-seryl-[protein] + ATP = O-phospho-L-seryl-[protein] + ADP + H(+)</text>
        <dbReference type="Rhea" id="RHEA:17989"/>
        <dbReference type="Rhea" id="RHEA-COMP:9863"/>
        <dbReference type="Rhea" id="RHEA-COMP:11604"/>
        <dbReference type="ChEBI" id="CHEBI:15378"/>
        <dbReference type="ChEBI" id="CHEBI:29999"/>
        <dbReference type="ChEBI" id="CHEBI:30616"/>
        <dbReference type="ChEBI" id="CHEBI:83421"/>
        <dbReference type="ChEBI" id="CHEBI:456216"/>
        <dbReference type="EC" id="2.7.11.1"/>
    </reaction>
</comment>
<protein>
    <recommendedName>
        <fullName evidence="2">non-specific serine/threonine protein kinase</fullName>
        <ecNumber evidence="2">2.7.11.1</ecNumber>
    </recommendedName>
</protein>
<dbReference type="EMBL" id="JAHUZN010000006">
    <property type="protein sequence ID" value="KAG8490920.1"/>
    <property type="molecule type" value="Genomic_DNA"/>
</dbReference>
<dbReference type="PROSITE" id="PS50026">
    <property type="entry name" value="EGF_3"/>
    <property type="match status" value="1"/>
</dbReference>
<keyword evidence="19" id="KW-0245">EGF-like domain</keyword>
<dbReference type="SMART" id="SM00220">
    <property type="entry name" value="S_TKc"/>
    <property type="match status" value="2"/>
</dbReference>
<feature type="transmembrane region" description="Helical" evidence="21">
    <location>
        <begin position="441"/>
        <end position="464"/>
    </location>
</feature>
<evidence type="ECO:0000256" key="14">
    <source>
        <dbReference type="ARBA" id="ARBA00023157"/>
    </source>
</evidence>
<comment type="catalytic activity">
    <reaction evidence="17">
        <text>L-threonyl-[protein] + ATP = O-phospho-L-threonyl-[protein] + ADP + H(+)</text>
        <dbReference type="Rhea" id="RHEA:46608"/>
        <dbReference type="Rhea" id="RHEA-COMP:11060"/>
        <dbReference type="Rhea" id="RHEA-COMP:11605"/>
        <dbReference type="ChEBI" id="CHEBI:15378"/>
        <dbReference type="ChEBI" id="CHEBI:30013"/>
        <dbReference type="ChEBI" id="CHEBI:30616"/>
        <dbReference type="ChEBI" id="CHEBI:61977"/>
        <dbReference type="ChEBI" id="CHEBI:456216"/>
        <dbReference type="EC" id="2.7.11.1"/>
    </reaction>
</comment>
<dbReference type="PANTHER" id="PTHR27002">
    <property type="entry name" value="RECEPTOR-LIKE SERINE/THREONINE-PROTEIN KINASE SD1-8"/>
    <property type="match status" value="1"/>
</dbReference>
<sequence>MDPVKWLISVLLLLFLSHLSISTDTITLDHFIKDNQVIVSSGKIFALGFFSPGSSRNRYVGIWYHQIPEKTVVWVANRESPIKDNSGILRIDSQGNLALFQRNQTLPVWSTNVSITGTRNSIVQILDSGNLVLLQNDTRRAVLWESFDYPTNSMLPFMKLGLSFRTGVDRVLTSWKSPDDPGIGNYSYRINPSGFPQLYLYKGSAPWWRTGSWTGQRWSGVPEMTSNYIFNVSFVNTPDEVSITYGVKKASFITRMITNETGIQQRFTWNNQARHWIGFWSAPKDQCDFYGHCGPNGYCNPDHPDDFECTCFPGFKPKSSEAWFIRDGAGGCVRKPGISTCQKGEGFVKVPRLKVPDTSAAHIDMSMGLKQCENECLRNCSCVAYASAYAEINGGIGCLTWHGDLIDARTYADAGQDLYIRVDASELARFTKKGLFRKKGVLAVTIVSAAVLFLILVALLRCLVRRLRRAERKRKRKNAFSFTSSSLFEDSVGEKDIDESRRNGDLPFFDFSTIAKATNNFSSDNRLGQGGFGAVYKGVLINGKEIAVKRLSKYSGQGVEEFKNEIVLIAKLQHRNLVKMLGCCIQGEEKMLIYEFLPNKSLDSIVFNESKSSMLDWKKRIEIICGIARGILYLHQDSRLRIIHRDLKASNVLLDAAMNPKISDFGMARIFGRDEIEGDTKRVVGTYGYMSPEYAMHGHFSIKSDVYSFGVLLLEIITGKKNSSYFPDSPSSSLVGYVWELWKEDRAIEIIDSVFGDSYSASEFLKCIQIGLLCVQEYATDRPMMSTVVFMLSNETALPSPKQPAFTVKTSHKGDEILNSEGTESINDVTLSKQFNIYHSSGTPEACTEAVMNPVIWLLKILLIFFLSHLSFSSDTITQHHFIEDNDEVIVSSGNIFALGFFSPGSSSNRYVGIWYYQHPEKTVVWVANIENPINDTSGVFSIDRRGILSCSKQTKHFLFGFGNLVLIHNDITKAVLWQSYDHPTNGLNLRTGLNLRYTSWKSTDDPGVGNYSFRMNPNGSPQMFLYKGSTPWWRSGPWTGQRWSGIPQMTQNFIFKYTFVNTGYEVSFSSDVRNSSIISRTLAKETGVWQRESWNNEAQRWIVFYSAPTERCDFYGALWAKWLLCFRMYMFPRIPTQITRRMVHRRLGRRMREEARYLHGSSKFPHAKVPDTSAAVVNMSIGLKQCKEKCLTNCSCMAYASANSETGRGIGCLTWHGDLMDARKYTYTGQDLYIRVDKNEIAQYTKKGILHNRGVLAIIIVSLAIVFLILMALSRCFLRRQRRGRARKSKNIFSFTSFKDFLGEKEIDESRRNGDLPYFDLGTIAAATNNFSSDNTLGQGGFGPVYKGVLLNGKEIAVKRLSNSSSQGLQEFKNEIVLIAKLQHRNLVRILGCCVEGEEKMLVYEFLPNKSLDFIIFDDSKRSLLDWKKSLEIVELPEECCISTMIPASNALLDDAMNPKISDFGMARIFGGDQMEGDTRRVVGTYGYMSPEYAMHGHFSMKSDVYSFGVLLLEIITGKKNSSYFPNSPALNMVGHVWELWKEDKAMEVVDSSLADSYSTDDILKCIQIGLLCVQECATNRPTMLTVVFMLSNETTLPSPEQPAFIAKQIHKSEEISISGGTKSINEVTVTMIEAR</sequence>
<feature type="domain" description="Bulb-type lectin" evidence="25">
    <location>
        <begin position="874"/>
        <end position="1027"/>
    </location>
</feature>
<dbReference type="Pfam" id="PF01453">
    <property type="entry name" value="B_lectin"/>
    <property type="match status" value="1"/>
</dbReference>
<dbReference type="InterPro" id="IPR036426">
    <property type="entry name" value="Bulb-type_lectin_dom_sf"/>
</dbReference>
<evidence type="ECO:0000313" key="27">
    <source>
        <dbReference type="EMBL" id="KAG8490920.1"/>
    </source>
</evidence>
<gene>
    <name evidence="27" type="ORF">CXB51_014054</name>
</gene>
<dbReference type="SUPFAM" id="SSF51110">
    <property type="entry name" value="alpha-D-mannose-specific plant lectins"/>
    <property type="match status" value="2"/>
</dbReference>
<evidence type="ECO:0000256" key="13">
    <source>
        <dbReference type="ARBA" id="ARBA00023136"/>
    </source>
</evidence>
<dbReference type="PROSITE" id="PS50927">
    <property type="entry name" value="BULB_LECTIN"/>
    <property type="match status" value="2"/>
</dbReference>
<keyword evidence="6 21" id="KW-0812">Transmembrane</keyword>
<dbReference type="CDD" id="cd00054">
    <property type="entry name" value="EGF_CA"/>
    <property type="match status" value="1"/>
</dbReference>
<feature type="domain" description="Protein kinase" evidence="23">
    <location>
        <begin position="1332"/>
        <end position="1637"/>
    </location>
</feature>
<dbReference type="InterPro" id="IPR011009">
    <property type="entry name" value="Kinase-like_dom_sf"/>
</dbReference>
<dbReference type="InterPro" id="IPR021820">
    <property type="entry name" value="S-locus_recpt_kinase_C"/>
</dbReference>
<evidence type="ECO:0000259" key="25">
    <source>
        <dbReference type="PROSITE" id="PS50927"/>
    </source>
</evidence>
<keyword evidence="16" id="KW-0325">Glycoprotein</keyword>
<keyword evidence="10" id="KW-0418">Kinase</keyword>
<proteinExistence type="predicted"/>
<dbReference type="PROSITE" id="PS50948">
    <property type="entry name" value="PAN"/>
    <property type="match status" value="2"/>
</dbReference>
<dbReference type="GO" id="GO:0004674">
    <property type="term" value="F:protein serine/threonine kinase activity"/>
    <property type="evidence" value="ECO:0007669"/>
    <property type="project" value="UniProtKB-KW"/>
</dbReference>
<feature type="domain" description="Apple" evidence="26">
    <location>
        <begin position="341"/>
        <end position="423"/>
    </location>
</feature>
<keyword evidence="13 21" id="KW-0472">Membrane</keyword>
<evidence type="ECO:0000256" key="12">
    <source>
        <dbReference type="ARBA" id="ARBA00022989"/>
    </source>
</evidence>
<dbReference type="SMART" id="SM00473">
    <property type="entry name" value="PAN_AP"/>
    <property type="match status" value="2"/>
</dbReference>
<evidence type="ECO:0000256" key="17">
    <source>
        <dbReference type="ARBA" id="ARBA00047899"/>
    </source>
</evidence>
<evidence type="ECO:0000256" key="20">
    <source>
        <dbReference type="PROSITE-ProRule" id="PRU10141"/>
    </source>
</evidence>
<dbReference type="FunFam" id="2.90.10.10:FF:000029">
    <property type="entry name" value="G-type lectin S-receptor-like serine/threonine-protein kinase"/>
    <property type="match status" value="1"/>
</dbReference>
<dbReference type="Gene3D" id="1.10.510.10">
    <property type="entry name" value="Transferase(Phosphotransferase) domain 1"/>
    <property type="match status" value="2"/>
</dbReference>
<evidence type="ECO:0000259" key="23">
    <source>
        <dbReference type="PROSITE" id="PS50011"/>
    </source>
</evidence>
<feature type="domain" description="Protein kinase" evidence="23">
    <location>
        <begin position="521"/>
        <end position="806"/>
    </location>
</feature>